<feature type="region of interest" description="Disordered" evidence="14">
    <location>
        <begin position="1"/>
        <end position="116"/>
    </location>
</feature>
<evidence type="ECO:0000256" key="1">
    <source>
        <dbReference type="ARBA" id="ARBA00004434"/>
    </source>
</evidence>
<dbReference type="STRING" id="5286.A0A0K3CJ73"/>
<dbReference type="Pfam" id="PF03031">
    <property type="entry name" value="NIF"/>
    <property type="match status" value="1"/>
</dbReference>
<evidence type="ECO:0000313" key="19">
    <source>
        <dbReference type="Proteomes" id="UP000239560"/>
    </source>
</evidence>
<dbReference type="SMART" id="SM00577">
    <property type="entry name" value="CPDc"/>
    <property type="match status" value="1"/>
</dbReference>
<keyword evidence="18" id="KW-1185">Reference proteome</keyword>
<gene>
    <name evidence="16" type="primary">FGENESH: predicted gene_8.261</name>
    <name evidence="17" type="ORF">AAT19DRAFT_15990</name>
    <name evidence="16" type="ORF">BN2166_0044060</name>
</gene>
<keyword evidence="9" id="KW-1133">Transmembrane helix</keyword>
<organism evidence="16 18">
    <name type="scientific">Rhodotorula toruloides</name>
    <name type="common">Yeast</name>
    <name type="synonym">Rhodosporidium toruloides</name>
    <dbReference type="NCBI Taxonomy" id="5286"/>
    <lineage>
        <taxon>Eukaryota</taxon>
        <taxon>Fungi</taxon>
        <taxon>Dikarya</taxon>
        <taxon>Basidiomycota</taxon>
        <taxon>Pucciniomycotina</taxon>
        <taxon>Microbotryomycetes</taxon>
        <taxon>Sporidiobolales</taxon>
        <taxon>Sporidiobolaceae</taxon>
        <taxon>Rhodotorula</taxon>
    </lineage>
</organism>
<keyword evidence="8 13" id="KW-0809">Transit peptide</keyword>
<keyword evidence="5" id="KW-0812">Transmembrane</keyword>
<reference evidence="17 19" key="2">
    <citation type="journal article" date="2018" name="Elife">
        <title>Functional genomics of lipid metabolism in the oleaginous yeast Rhodosporidium toruloides.</title>
        <authorList>
            <person name="Coradetti S.T."/>
            <person name="Pinel D."/>
            <person name="Geiselman G."/>
            <person name="Ito M."/>
            <person name="Mondo S."/>
            <person name="Reilly M.C."/>
            <person name="Cheng Y.F."/>
            <person name="Bauer S."/>
            <person name="Grigoriev I."/>
            <person name="Gladden J.M."/>
            <person name="Simmons B.A."/>
            <person name="Brem R."/>
            <person name="Arkin A.P."/>
            <person name="Skerker J.M."/>
        </authorList>
    </citation>
    <scope>NUCLEOTIDE SEQUENCE [LARGE SCALE GENOMIC DNA]</scope>
    <source>
        <strain evidence="17 19">NBRC 0880</strain>
    </source>
</reference>
<feature type="compositionally biased region" description="Low complexity" evidence="14">
    <location>
        <begin position="84"/>
        <end position="116"/>
    </location>
</feature>
<dbReference type="PANTHER" id="PTHR12210">
    <property type="entry name" value="DULLARD PROTEIN PHOSPHATASE"/>
    <property type="match status" value="1"/>
</dbReference>
<evidence type="ECO:0000256" key="13">
    <source>
        <dbReference type="RuleBase" id="RU365079"/>
    </source>
</evidence>
<evidence type="ECO:0000256" key="11">
    <source>
        <dbReference type="ARBA" id="ARBA00023128"/>
    </source>
</evidence>
<evidence type="ECO:0000256" key="4">
    <source>
        <dbReference type="ARBA" id="ARBA00022448"/>
    </source>
</evidence>
<evidence type="ECO:0000256" key="12">
    <source>
        <dbReference type="ARBA" id="ARBA00023136"/>
    </source>
</evidence>
<dbReference type="OrthoDB" id="287041at2759"/>
<dbReference type="EMBL" id="CWKI01000008">
    <property type="protein sequence ID" value="CTR08545.1"/>
    <property type="molecule type" value="Genomic_DNA"/>
</dbReference>
<evidence type="ECO:0000256" key="3">
    <source>
        <dbReference type="ARBA" id="ARBA00020799"/>
    </source>
</evidence>
<dbReference type="Proteomes" id="UP000239560">
    <property type="component" value="Unassembled WGS sequence"/>
</dbReference>
<evidence type="ECO:0000313" key="16">
    <source>
        <dbReference type="EMBL" id="CTR08545.1"/>
    </source>
</evidence>
<accession>A0A0K3CJ73</accession>
<evidence type="ECO:0000256" key="7">
    <source>
        <dbReference type="ARBA" id="ARBA00022927"/>
    </source>
</evidence>
<dbReference type="OMA" id="NLRQPYT"/>
<keyword evidence="12" id="KW-0472">Membrane</keyword>
<keyword evidence="10 13" id="KW-0811">Translocation</keyword>
<dbReference type="Proteomes" id="UP000199069">
    <property type="component" value="Unassembled WGS sequence"/>
</dbReference>
<evidence type="ECO:0000256" key="10">
    <source>
        <dbReference type="ARBA" id="ARBA00023010"/>
    </source>
</evidence>
<dbReference type="AlphaFoldDB" id="A0A0K3CJ73"/>
<name>A0A0K3CJ73_RHOTO</name>
<evidence type="ECO:0000256" key="9">
    <source>
        <dbReference type="ARBA" id="ARBA00022989"/>
    </source>
</evidence>
<protein>
    <recommendedName>
        <fullName evidence="3 13">Mitochondrial import inner membrane translocase subunit TIM50</fullName>
    </recommendedName>
</protein>
<comment type="function">
    <text evidence="13">Essential component of the TIM23 complex, a complex that mediates the translocation of transit peptide-containing proteins across the mitochondrial inner membrane.</text>
</comment>
<sequence length="536" mass="59531">MFISRSALRAVATPLRAQRPVPALRYLRTTSGPTPPPSAASQAPNPASPDPSQPAAEPHRETQTGKTLSGESLPPLSADKPVETPSAPGGSSPDPTPSSAASSAASPASQVPPVDALSTRQNSIAEAFLDLHPDVAPRSEEEMRGSQFPGEKTGAKARGAGKSSIEKKRANLARAAGVMTVAGLAWAVYDLGKDWADVEEQKKMFARSDDKQAIEEAQEGGWLGWWGRLKIRAADHLDYLNKPAWDPLLPPPLPEPHYRPYTLVIDLEDMLTHDNWDLEHGWRTAKRPGADYFLAYMSQFYEIVLFTTLPSYLALPVIEQLDPYGAYIPWKLFKEATRYKNGMNIKDLSYLNRPLERTIILDTNPARFQLQPTNGIPMKPWMGTKGDTTANELVAMIPFLEAIAIKQVKDVRPIIKHYEGKHIPTAYMEAEAKTKKELLEKWEQQKKDTSVKGWISRLFGGLTSTTMSDAPPETDIERMRKTAQKLYQDEQKYWKDNAEIIQKQIEEDKQRQLKEMSTSLVGVMGFKPPPSAAPAQ</sequence>
<keyword evidence="6" id="KW-0999">Mitochondrion inner membrane</keyword>
<proteinExistence type="inferred from homology"/>
<dbReference type="InterPro" id="IPR050365">
    <property type="entry name" value="TIM50"/>
</dbReference>
<dbReference type="InterPro" id="IPR036412">
    <property type="entry name" value="HAD-like_sf"/>
</dbReference>
<evidence type="ECO:0000256" key="6">
    <source>
        <dbReference type="ARBA" id="ARBA00022792"/>
    </source>
</evidence>
<dbReference type="Gene3D" id="3.40.50.1000">
    <property type="entry name" value="HAD superfamily/HAD-like"/>
    <property type="match status" value="1"/>
</dbReference>
<dbReference type="InterPro" id="IPR004274">
    <property type="entry name" value="FCP1_dom"/>
</dbReference>
<evidence type="ECO:0000256" key="5">
    <source>
        <dbReference type="ARBA" id="ARBA00022692"/>
    </source>
</evidence>
<comment type="similarity">
    <text evidence="2 13">Belongs to the TIM50 family.</text>
</comment>
<feature type="domain" description="FCP1 homology" evidence="15">
    <location>
        <begin position="256"/>
        <end position="403"/>
    </location>
</feature>
<evidence type="ECO:0000256" key="8">
    <source>
        <dbReference type="ARBA" id="ARBA00022946"/>
    </source>
</evidence>
<dbReference type="GO" id="GO:0005744">
    <property type="term" value="C:TIM23 mitochondrial import inner membrane translocase complex"/>
    <property type="evidence" value="ECO:0007669"/>
    <property type="project" value="UniProtKB-UniRule"/>
</dbReference>
<evidence type="ECO:0000256" key="14">
    <source>
        <dbReference type="SAM" id="MobiDB-lite"/>
    </source>
</evidence>
<evidence type="ECO:0000256" key="2">
    <source>
        <dbReference type="ARBA" id="ARBA00006344"/>
    </source>
</evidence>
<evidence type="ECO:0000313" key="17">
    <source>
        <dbReference type="EMBL" id="PRQ73237.1"/>
    </source>
</evidence>
<dbReference type="EMBL" id="LCTV02000008">
    <property type="protein sequence ID" value="PRQ73237.1"/>
    <property type="molecule type" value="Genomic_DNA"/>
</dbReference>
<dbReference type="PROSITE" id="PS50969">
    <property type="entry name" value="FCP1"/>
    <property type="match status" value="1"/>
</dbReference>
<evidence type="ECO:0000259" key="15">
    <source>
        <dbReference type="PROSITE" id="PS50969"/>
    </source>
</evidence>
<comment type="subcellular location">
    <subcellularLocation>
        <location evidence="1 13">Mitochondrion inner membrane</location>
        <topology evidence="1 13">Single-pass membrane protein</topology>
    </subcellularLocation>
</comment>
<evidence type="ECO:0000313" key="18">
    <source>
        <dbReference type="Proteomes" id="UP000199069"/>
    </source>
</evidence>
<comment type="subunit">
    <text evidence="13">Component of the TIM23 complex.</text>
</comment>
<dbReference type="SUPFAM" id="SSF56784">
    <property type="entry name" value="HAD-like"/>
    <property type="match status" value="1"/>
</dbReference>
<reference evidence="16 18" key="1">
    <citation type="submission" date="2015-07" db="EMBL/GenBank/DDBJ databases">
        <authorList>
            <person name="Cajimat M.N.B."/>
            <person name="Milazzo M.L."/>
            <person name="Fulhorst C.F."/>
        </authorList>
    </citation>
    <scope>NUCLEOTIDE SEQUENCE [LARGE SCALE GENOMIC DNA]</scope>
    <source>
        <strain evidence="16">Single colony</strain>
    </source>
</reference>
<feature type="region of interest" description="Disordered" evidence="14">
    <location>
        <begin position="138"/>
        <end position="163"/>
    </location>
</feature>
<keyword evidence="11 13" id="KW-0496">Mitochondrion</keyword>
<keyword evidence="4 13" id="KW-0813">Transport</keyword>
<dbReference type="InterPro" id="IPR023214">
    <property type="entry name" value="HAD_sf"/>
</dbReference>
<dbReference type="GO" id="GO:0015031">
    <property type="term" value="P:protein transport"/>
    <property type="evidence" value="ECO:0007669"/>
    <property type="project" value="UniProtKB-KW"/>
</dbReference>
<dbReference type="CDD" id="cd07521">
    <property type="entry name" value="HAD_FCP1-like"/>
    <property type="match status" value="1"/>
</dbReference>
<dbReference type="FunFam" id="3.40.50.1000:FF:000019">
    <property type="entry name" value="Mitochondrial import inner membrane translocase subunit TIM50"/>
    <property type="match status" value="1"/>
</dbReference>
<keyword evidence="7 13" id="KW-0653">Protein transport</keyword>